<dbReference type="InterPro" id="IPR017900">
    <property type="entry name" value="4Fe4S_Fe_S_CS"/>
</dbReference>
<organism evidence="5 6">
    <name type="scientific">Persephonella marina (strain DSM 14350 / EX-H1)</name>
    <dbReference type="NCBI Taxonomy" id="123214"/>
    <lineage>
        <taxon>Bacteria</taxon>
        <taxon>Pseudomonadati</taxon>
        <taxon>Aquificota</taxon>
        <taxon>Aquificia</taxon>
        <taxon>Aquificales</taxon>
        <taxon>Hydrogenothermaceae</taxon>
        <taxon>Persephonella</taxon>
    </lineage>
</organism>
<accession>C0QP86</accession>
<dbReference type="PaxDb" id="123214-PERMA_0694"/>
<dbReference type="InterPro" id="IPR009051">
    <property type="entry name" value="Helical_ferredxn"/>
</dbReference>
<feature type="domain" description="4Fe-4S ferredoxin-type" evidence="4">
    <location>
        <begin position="245"/>
        <end position="277"/>
    </location>
</feature>
<proteinExistence type="predicted"/>
<sequence>MDVNLLISKESLKDIFLILKDNYDLIAPVYKDGIVTYSQVDRFDQIASGKKDVQNSRYYRIDDSSYFFSISKPVNSLKNFLHPPEFDILTVKKKNGKLEFIYEKSEKRYAFFGVPPCDLNALSILDDVFINKNDHPDIYYRSIRENIFVLSYTCINPVDTCFCTSFGYRPFPEKNFDISITELKDHFLVNVGSEKGMDLMKNIPHRKAEDKDLKEKERIIRSTEEKIKNRIDTDGLPDILYTKIDSDFWDKFNKTCLACTSCTQVCPTCFCFDIVEENDLVSMSSTRKAVWDSCFNPSFATVHRFNVRGSVASRYRQWLMHKFAYWTDQFGTFGCVGCGRCITWCPSGIDIRNEINLLRENDV</sequence>
<dbReference type="GO" id="GO:0046872">
    <property type="term" value="F:metal ion binding"/>
    <property type="evidence" value="ECO:0007669"/>
    <property type="project" value="UniProtKB-KW"/>
</dbReference>
<evidence type="ECO:0000256" key="3">
    <source>
        <dbReference type="ARBA" id="ARBA00023014"/>
    </source>
</evidence>
<dbReference type="SUPFAM" id="SSF46548">
    <property type="entry name" value="alpha-helical ferredoxin"/>
    <property type="match status" value="1"/>
</dbReference>
<keyword evidence="1" id="KW-0479">Metal-binding</keyword>
<protein>
    <submittedName>
        <fullName evidence="5">Putative [NiFe] hydrogenase, beta subunit</fullName>
    </submittedName>
</protein>
<evidence type="ECO:0000256" key="1">
    <source>
        <dbReference type="ARBA" id="ARBA00022723"/>
    </source>
</evidence>
<keyword evidence="6" id="KW-1185">Reference proteome</keyword>
<dbReference type="EMBL" id="CP001230">
    <property type="protein sequence ID" value="ACO03898.1"/>
    <property type="molecule type" value="Genomic_DNA"/>
</dbReference>
<dbReference type="PROSITE" id="PS00198">
    <property type="entry name" value="4FE4S_FER_1"/>
    <property type="match status" value="2"/>
</dbReference>
<dbReference type="PANTHER" id="PTHR40447:SF1">
    <property type="entry name" value="ANAEROBIC SULFITE REDUCTASE SUBUNIT A"/>
    <property type="match status" value="1"/>
</dbReference>
<dbReference type="Gene3D" id="1.10.1060.10">
    <property type="entry name" value="Alpha-helical ferredoxin"/>
    <property type="match status" value="1"/>
</dbReference>
<dbReference type="Proteomes" id="UP000001366">
    <property type="component" value="Chromosome"/>
</dbReference>
<name>C0QP86_PERMH</name>
<evidence type="ECO:0000313" key="5">
    <source>
        <dbReference type="EMBL" id="ACO03898.1"/>
    </source>
</evidence>
<dbReference type="HOGENOM" id="CLU_046702_1_0_0"/>
<dbReference type="RefSeq" id="WP_012676137.1">
    <property type="nucleotide sequence ID" value="NC_012440.1"/>
</dbReference>
<dbReference type="GO" id="GO:0051536">
    <property type="term" value="F:iron-sulfur cluster binding"/>
    <property type="evidence" value="ECO:0007669"/>
    <property type="project" value="UniProtKB-KW"/>
</dbReference>
<gene>
    <name evidence="5" type="ordered locus">PERMA_0694</name>
</gene>
<dbReference type="PANTHER" id="PTHR40447">
    <property type="entry name" value="ANAEROBIC SULFITE REDUCTASE SUBUNIT A"/>
    <property type="match status" value="1"/>
</dbReference>
<dbReference type="STRING" id="123214.PERMA_0694"/>
<dbReference type="InterPro" id="IPR017896">
    <property type="entry name" value="4Fe4S_Fe-S-bd"/>
</dbReference>
<evidence type="ECO:0000259" key="4">
    <source>
        <dbReference type="PROSITE" id="PS51379"/>
    </source>
</evidence>
<evidence type="ECO:0000256" key="2">
    <source>
        <dbReference type="ARBA" id="ARBA00023004"/>
    </source>
</evidence>
<evidence type="ECO:0000313" key="6">
    <source>
        <dbReference type="Proteomes" id="UP000001366"/>
    </source>
</evidence>
<feature type="domain" description="4Fe-4S ferredoxin-type" evidence="4">
    <location>
        <begin position="323"/>
        <end position="354"/>
    </location>
</feature>
<dbReference type="AlphaFoldDB" id="C0QP86"/>
<dbReference type="PROSITE" id="PS51379">
    <property type="entry name" value="4FE4S_FER_2"/>
    <property type="match status" value="2"/>
</dbReference>
<keyword evidence="2" id="KW-0408">Iron</keyword>
<reference evidence="5 6" key="1">
    <citation type="journal article" date="2009" name="J. Bacteriol.">
        <title>Complete and draft genome sequences of six members of the Aquificales.</title>
        <authorList>
            <person name="Reysenbach A.L."/>
            <person name="Hamamura N."/>
            <person name="Podar M."/>
            <person name="Griffiths E."/>
            <person name="Ferreira S."/>
            <person name="Hochstein R."/>
            <person name="Heidelberg J."/>
            <person name="Johnson J."/>
            <person name="Mead D."/>
            <person name="Pohorille A."/>
            <person name="Sarmiento M."/>
            <person name="Schweighofer K."/>
            <person name="Seshadri R."/>
            <person name="Voytek M.A."/>
        </authorList>
    </citation>
    <scope>NUCLEOTIDE SEQUENCE [LARGE SCALE GENOMIC DNA]</scope>
    <source>
        <strain evidence="6">DSM 14350 / EX-H1</strain>
    </source>
</reference>
<dbReference type="OrthoDB" id="9796486at2"/>
<keyword evidence="3" id="KW-0411">Iron-sulfur</keyword>
<dbReference type="eggNOG" id="COG0479">
    <property type="taxonomic scope" value="Bacteria"/>
</dbReference>
<dbReference type="Pfam" id="PF17179">
    <property type="entry name" value="Fer4_22"/>
    <property type="match status" value="1"/>
</dbReference>
<dbReference type="KEGG" id="pmx:PERMA_0694"/>